<evidence type="ECO:0000259" key="2">
    <source>
        <dbReference type="Pfam" id="PF08955"/>
    </source>
</evidence>
<keyword evidence="1" id="KW-0732">Signal</keyword>
<dbReference type="InterPro" id="IPR038117">
    <property type="entry name" value="BofC_C_sf"/>
</dbReference>
<accession>A0ABY9W8E0</accession>
<keyword evidence="5" id="KW-1185">Reference proteome</keyword>
<protein>
    <submittedName>
        <fullName evidence="4">BofC C-terminal domain-containing protein</fullName>
    </submittedName>
</protein>
<dbReference type="Proteomes" id="UP001303701">
    <property type="component" value="Chromosome"/>
</dbReference>
<organism evidence="4 5">
    <name type="scientific">Aeribacillus composti</name>
    <dbReference type="NCBI Taxonomy" id="1868734"/>
    <lineage>
        <taxon>Bacteria</taxon>
        <taxon>Bacillati</taxon>
        <taxon>Bacillota</taxon>
        <taxon>Bacilli</taxon>
        <taxon>Bacillales</taxon>
        <taxon>Bacillaceae</taxon>
        <taxon>Aeribacillus</taxon>
    </lineage>
</organism>
<feature type="domain" description="Bypass of forespore C C-terminal" evidence="2">
    <location>
        <begin position="88"/>
        <end position="161"/>
    </location>
</feature>
<dbReference type="Pfam" id="PF08955">
    <property type="entry name" value="BofC_C"/>
    <property type="match status" value="1"/>
</dbReference>
<dbReference type="InterPro" id="IPR015050">
    <property type="entry name" value="BofC_C"/>
</dbReference>
<dbReference type="Gene3D" id="3.30.70.1740">
    <property type="entry name" value="Bypass-of-forespore C, C-terminal domain"/>
    <property type="match status" value="1"/>
</dbReference>
<name>A0ABY9W8E0_9BACI</name>
<feature type="chain" id="PRO_5046605818" evidence="1">
    <location>
        <begin position="28"/>
        <end position="169"/>
    </location>
</feature>
<dbReference type="InterPro" id="IPR015071">
    <property type="entry name" value="BOFC_N"/>
</dbReference>
<evidence type="ECO:0000259" key="3">
    <source>
        <dbReference type="Pfam" id="PF08977"/>
    </source>
</evidence>
<evidence type="ECO:0000256" key="1">
    <source>
        <dbReference type="SAM" id="SignalP"/>
    </source>
</evidence>
<feature type="signal peptide" evidence="1">
    <location>
        <begin position="1"/>
        <end position="27"/>
    </location>
</feature>
<feature type="domain" description="Bypass-of-forespore C N-terminal" evidence="3">
    <location>
        <begin position="36"/>
        <end position="86"/>
    </location>
</feature>
<reference evidence="4 5" key="1">
    <citation type="submission" date="2023-09" db="EMBL/GenBank/DDBJ databases">
        <title>Different Types of Thermotolerant Ring-Cleaving Dioxygenases derived from Aeribacillus composti HB-1 applied for multiple aromatic hydrocarbons removal.</title>
        <authorList>
            <person name="Cao L."/>
            <person name="Li M."/>
            <person name="Ma T."/>
        </authorList>
    </citation>
    <scope>NUCLEOTIDE SEQUENCE [LARGE SCALE GENOMIC DNA]</scope>
    <source>
        <strain evidence="4 5">HB-1</strain>
    </source>
</reference>
<dbReference type="InterPro" id="IPR038118">
    <property type="entry name" value="BOFC_N_sf"/>
</dbReference>
<evidence type="ECO:0000313" key="4">
    <source>
        <dbReference type="EMBL" id="WNF32248.1"/>
    </source>
</evidence>
<dbReference type="Pfam" id="PF08977">
    <property type="entry name" value="BOFC_N"/>
    <property type="match status" value="1"/>
</dbReference>
<dbReference type="EMBL" id="CP134501">
    <property type="protein sequence ID" value="WNF32248.1"/>
    <property type="molecule type" value="Genomic_DNA"/>
</dbReference>
<dbReference type="RefSeq" id="WP_235600442.1">
    <property type="nucleotide sequence ID" value="NZ_CP134501.1"/>
</dbReference>
<proteinExistence type="predicted"/>
<evidence type="ECO:0000313" key="5">
    <source>
        <dbReference type="Proteomes" id="UP001303701"/>
    </source>
</evidence>
<gene>
    <name evidence="4" type="ORF">RI196_13305</name>
</gene>
<dbReference type="GeneID" id="301126967"/>
<dbReference type="Gene3D" id="3.10.20.420">
    <property type="entry name" value="Bypass-of-forespore C, N-terminal domain"/>
    <property type="match status" value="1"/>
</dbReference>
<sequence length="169" mass="19590">MKKVFCLFCYTLMILAFCHFHPEASFANANHHSSTVEVILRRVYLDGEVSEEVKTEHHHSIADVIAKYQDWQVVRQDGDEIVFQKQIDDLSPLLKTNGFFGIMEDGTLSIFNGKPDADNEVIQSFFQIDIKKLESYRHLQLKRGIPVKNKENYLNVINTFKAYSADEFK</sequence>